<evidence type="ECO:0000313" key="3">
    <source>
        <dbReference type="Proteomes" id="UP000078486"/>
    </source>
</evidence>
<sequence length="105" mass="11384">MATPDNHAAAAPDSGEPVVIPINGELDLHTFAPRETARVLDAYIEACLERGIYSLRVVHGKGTGALREAVHARLRRDARVESFRLGDETSGGWGATLVRLRGRPK</sequence>
<dbReference type="Proteomes" id="UP000078486">
    <property type="component" value="Unassembled WGS sequence"/>
</dbReference>
<name>A0A178ICT4_9BACT</name>
<protein>
    <submittedName>
        <fullName evidence="2">DNA mismatch repair protein MutS</fullName>
    </submittedName>
</protein>
<comment type="caution">
    <text evidence="2">The sequence shown here is derived from an EMBL/GenBank/DDBJ whole genome shotgun (WGS) entry which is preliminary data.</text>
</comment>
<dbReference type="InterPro" id="IPR002625">
    <property type="entry name" value="Smr_dom"/>
</dbReference>
<accession>A0A178ICT4</accession>
<dbReference type="AlphaFoldDB" id="A0A178ICT4"/>
<evidence type="ECO:0000313" key="2">
    <source>
        <dbReference type="EMBL" id="OAM87833.1"/>
    </source>
</evidence>
<reference evidence="2 3" key="1">
    <citation type="submission" date="2016-01" db="EMBL/GenBank/DDBJ databases">
        <title>High potential of lignocellulose degradation of a new Verrucomicrobia species.</title>
        <authorList>
            <person name="Wang Y."/>
            <person name="Shi Y."/>
            <person name="Qiu Z."/>
            <person name="Liu S."/>
            <person name="Yang H."/>
        </authorList>
    </citation>
    <scope>NUCLEOTIDE SEQUENCE [LARGE SCALE GENOMIC DNA]</scope>
    <source>
        <strain evidence="2 3">TSB47</strain>
    </source>
</reference>
<proteinExistence type="predicted"/>
<dbReference type="PANTHER" id="PTHR35562:SF2">
    <property type="entry name" value="DNA ENDONUCLEASE SMRA-RELATED"/>
    <property type="match status" value="1"/>
</dbReference>
<dbReference type="Pfam" id="PF01713">
    <property type="entry name" value="Smr"/>
    <property type="match status" value="1"/>
</dbReference>
<dbReference type="EMBL" id="LRRQ01000156">
    <property type="protein sequence ID" value="OAM87833.1"/>
    <property type="molecule type" value="Genomic_DNA"/>
</dbReference>
<gene>
    <name evidence="2" type="ORF">AW736_20485</name>
</gene>
<dbReference type="SMART" id="SM00463">
    <property type="entry name" value="SMR"/>
    <property type="match status" value="1"/>
</dbReference>
<organism evidence="2 3">
    <name type="scientific">Termitidicoccus mucosus</name>
    <dbReference type="NCBI Taxonomy" id="1184151"/>
    <lineage>
        <taxon>Bacteria</taxon>
        <taxon>Pseudomonadati</taxon>
        <taxon>Verrucomicrobiota</taxon>
        <taxon>Opitutia</taxon>
        <taxon>Opitutales</taxon>
        <taxon>Opitutaceae</taxon>
        <taxon>Termitidicoccus</taxon>
    </lineage>
</organism>
<dbReference type="PROSITE" id="PS50828">
    <property type="entry name" value="SMR"/>
    <property type="match status" value="1"/>
</dbReference>
<keyword evidence="3" id="KW-1185">Reference proteome</keyword>
<evidence type="ECO:0000259" key="1">
    <source>
        <dbReference type="PROSITE" id="PS50828"/>
    </source>
</evidence>
<dbReference type="RefSeq" id="WP_068772167.1">
    <property type="nucleotide sequence ID" value="NZ_CP109796.1"/>
</dbReference>
<dbReference type="Gene3D" id="3.30.1370.110">
    <property type="match status" value="1"/>
</dbReference>
<dbReference type="InterPro" id="IPR036063">
    <property type="entry name" value="Smr_dom_sf"/>
</dbReference>
<dbReference type="SUPFAM" id="SSF160443">
    <property type="entry name" value="SMR domain-like"/>
    <property type="match status" value="1"/>
</dbReference>
<dbReference type="PANTHER" id="PTHR35562">
    <property type="entry name" value="DNA ENDONUCLEASE SMRA-RELATED"/>
    <property type="match status" value="1"/>
</dbReference>
<dbReference type="STRING" id="1184151.AW736_20485"/>
<feature type="domain" description="Smr" evidence="1">
    <location>
        <begin position="26"/>
        <end position="101"/>
    </location>
</feature>